<dbReference type="Gene3D" id="3.10.129.10">
    <property type="entry name" value="Hotdog Thioesterase"/>
    <property type="match status" value="1"/>
</dbReference>
<comment type="caution">
    <text evidence="4">The sequence shown here is derived from an EMBL/GenBank/DDBJ whole genome shotgun (WGS) entry which is preliminary data.</text>
</comment>
<accession>A0ABU2K2J5</accession>
<reference evidence="5" key="1">
    <citation type="submission" date="2023-07" db="EMBL/GenBank/DDBJ databases">
        <title>30 novel species of actinomycetes from the DSMZ collection.</title>
        <authorList>
            <person name="Nouioui I."/>
        </authorList>
    </citation>
    <scope>NUCLEOTIDE SEQUENCE [LARGE SCALE GENOMIC DNA]</scope>
    <source>
        <strain evidence="5">DSM 46792</strain>
    </source>
</reference>
<keyword evidence="5" id="KW-1185">Reference proteome</keyword>
<dbReference type="InterPro" id="IPR006683">
    <property type="entry name" value="Thioestr_dom"/>
</dbReference>
<dbReference type="InterPro" id="IPR029069">
    <property type="entry name" value="HotDog_dom_sf"/>
</dbReference>
<dbReference type="RefSeq" id="WP_311343280.1">
    <property type="nucleotide sequence ID" value="NZ_JAVREI010000001.1"/>
</dbReference>
<gene>
    <name evidence="4" type="ORF">RM425_00825</name>
</gene>
<dbReference type="CDD" id="cd03443">
    <property type="entry name" value="PaaI_thioesterase"/>
    <property type="match status" value="1"/>
</dbReference>
<dbReference type="SUPFAM" id="SSF54637">
    <property type="entry name" value="Thioesterase/thiol ester dehydrase-isomerase"/>
    <property type="match status" value="1"/>
</dbReference>
<sequence length="189" mass="19444">MNEFPVPAAAQDHTGQAGWGRTRARTVSWHDPAPTAAVGLTMPGADYLRAMHAGRLPSSPIARLTGLTPDVVADGDVAFRCVADESFTNPVGVIHGGLLCTLLDAATASAVHSTLPAGVAFTTVEIKVSYLRTVRAGDELHVRGWVTKSGRRVCFAEASARTAAGDLVATGSSSILLTPLGDAVGRAGS</sequence>
<proteinExistence type="inferred from homology"/>
<dbReference type="NCBIfam" id="TIGR00369">
    <property type="entry name" value="unchar_dom_1"/>
    <property type="match status" value="1"/>
</dbReference>
<dbReference type="Pfam" id="PF03061">
    <property type="entry name" value="4HBT"/>
    <property type="match status" value="1"/>
</dbReference>
<dbReference type="PANTHER" id="PTHR21660">
    <property type="entry name" value="THIOESTERASE SUPERFAMILY MEMBER-RELATED"/>
    <property type="match status" value="1"/>
</dbReference>
<dbReference type="Proteomes" id="UP001183222">
    <property type="component" value="Unassembled WGS sequence"/>
</dbReference>
<dbReference type="EC" id="3.1.2.-" evidence="4"/>
<keyword evidence="2 4" id="KW-0378">Hydrolase</keyword>
<evidence type="ECO:0000256" key="2">
    <source>
        <dbReference type="ARBA" id="ARBA00022801"/>
    </source>
</evidence>
<dbReference type="InterPro" id="IPR039298">
    <property type="entry name" value="ACOT13"/>
</dbReference>
<organism evidence="4 5">
    <name type="scientific">Blastococcus goldschmidtiae</name>
    <dbReference type="NCBI Taxonomy" id="3075546"/>
    <lineage>
        <taxon>Bacteria</taxon>
        <taxon>Bacillati</taxon>
        <taxon>Actinomycetota</taxon>
        <taxon>Actinomycetes</taxon>
        <taxon>Geodermatophilales</taxon>
        <taxon>Geodermatophilaceae</taxon>
        <taxon>Blastococcus</taxon>
    </lineage>
</organism>
<evidence type="ECO:0000313" key="4">
    <source>
        <dbReference type="EMBL" id="MDT0274432.1"/>
    </source>
</evidence>
<evidence type="ECO:0000259" key="3">
    <source>
        <dbReference type="Pfam" id="PF03061"/>
    </source>
</evidence>
<dbReference type="GO" id="GO:0016787">
    <property type="term" value="F:hydrolase activity"/>
    <property type="evidence" value="ECO:0007669"/>
    <property type="project" value="UniProtKB-KW"/>
</dbReference>
<dbReference type="PANTHER" id="PTHR21660:SF1">
    <property type="entry name" value="ACYL-COENZYME A THIOESTERASE 13"/>
    <property type="match status" value="1"/>
</dbReference>
<dbReference type="InterPro" id="IPR003736">
    <property type="entry name" value="PAAI_dom"/>
</dbReference>
<dbReference type="EMBL" id="JAVREI010000001">
    <property type="protein sequence ID" value="MDT0274432.1"/>
    <property type="molecule type" value="Genomic_DNA"/>
</dbReference>
<protein>
    <submittedName>
        <fullName evidence="4">PaaI family thioesterase</fullName>
        <ecNumber evidence="4">3.1.2.-</ecNumber>
    </submittedName>
</protein>
<evidence type="ECO:0000256" key="1">
    <source>
        <dbReference type="ARBA" id="ARBA00008324"/>
    </source>
</evidence>
<evidence type="ECO:0000313" key="5">
    <source>
        <dbReference type="Proteomes" id="UP001183222"/>
    </source>
</evidence>
<feature type="domain" description="Thioesterase" evidence="3">
    <location>
        <begin position="92"/>
        <end position="168"/>
    </location>
</feature>
<comment type="similarity">
    <text evidence="1">Belongs to the thioesterase PaaI family.</text>
</comment>
<name>A0ABU2K2J5_9ACTN</name>